<dbReference type="PANTHER" id="PTHR35127:SF1">
    <property type="entry name" value="GENOME ASSEMBLY, CHROMOSOME: A10"/>
    <property type="match status" value="1"/>
</dbReference>
<comment type="caution">
    <text evidence="2">The sequence shown here is derived from an EMBL/GenBank/DDBJ whole genome shotgun (WGS) entry which is preliminary data.</text>
</comment>
<dbReference type="Proteomes" id="UP000288805">
    <property type="component" value="Unassembled WGS sequence"/>
</dbReference>
<gene>
    <name evidence="2" type="ORF">CK203_070842</name>
</gene>
<name>A0A438E448_VITVI</name>
<dbReference type="AlphaFoldDB" id="A0A438E448"/>
<evidence type="ECO:0000313" key="2">
    <source>
        <dbReference type="EMBL" id="RVW42444.1"/>
    </source>
</evidence>
<reference evidence="2 3" key="1">
    <citation type="journal article" date="2018" name="PLoS Genet.">
        <title>Population sequencing reveals clonal diversity and ancestral inbreeding in the grapevine cultivar Chardonnay.</title>
        <authorList>
            <person name="Roach M.J."/>
            <person name="Johnson D.L."/>
            <person name="Bohlmann J."/>
            <person name="van Vuuren H.J."/>
            <person name="Jones S.J."/>
            <person name="Pretorius I.S."/>
            <person name="Schmidt S.A."/>
            <person name="Borneman A.R."/>
        </authorList>
    </citation>
    <scope>NUCLEOTIDE SEQUENCE [LARGE SCALE GENOMIC DNA]</scope>
    <source>
        <strain evidence="3">cv. Chardonnay</strain>
        <tissue evidence="2">Leaf</tissue>
    </source>
</reference>
<dbReference type="Pfam" id="PF25089">
    <property type="entry name" value="DUF7804"/>
    <property type="match status" value="1"/>
</dbReference>
<dbReference type="InterPro" id="IPR056706">
    <property type="entry name" value="DUF7804"/>
</dbReference>
<evidence type="ECO:0000259" key="1">
    <source>
        <dbReference type="Pfam" id="PF25089"/>
    </source>
</evidence>
<dbReference type="PANTHER" id="PTHR35127">
    <property type="entry name" value="OS03G0736900 PROTEIN"/>
    <property type="match status" value="1"/>
</dbReference>
<protein>
    <recommendedName>
        <fullName evidence="1">DUF7804 domain-containing protein</fullName>
    </recommendedName>
</protein>
<evidence type="ECO:0000313" key="3">
    <source>
        <dbReference type="Proteomes" id="UP000288805"/>
    </source>
</evidence>
<sequence length="352" mass="40028">MRRKGQWSNTVARECHGGEKCILHTRFHVPQWRRHVGSRANALLMFCNFFYHRAFLEASRIKIYLTTWHNFRGGCSEIGILIEIQGIHLRYRIITGVDTAPLPKQYLIGRSRCSQNDWRVAKFSGWPTPSMAALGVRFGGNNALRSGDDLSQNHRRLPLPRNARPMTISSHVDSGAVKISSNLAKSKSKSRLCLEEFGGGKIESLTREKMDEWMRESVSEIVKNLREAPLLVEVYSDRNGGGTKLKTEKAVAEDWPHIESNWKIGEAQSPEGIMLVEELNNEDEDDDDEENTKLWGVVIQGKEANCGPCCYLLKTSRVSSNLGFFCTHFCLIKVKSFRETAESQFKNSWLVH</sequence>
<feature type="domain" description="DUF7804" evidence="1">
    <location>
        <begin position="205"/>
        <end position="286"/>
    </location>
</feature>
<organism evidence="2 3">
    <name type="scientific">Vitis vinifera</name>
    <name type="common">Grape</name>
    <dbReference type="NCBI Taxonomy" id="29760"/>
    <lineage>
        <taxon>Eukaryota</taxon>
        <taxon>Viridiplantae</taxon>
        <taxon>Streptophyta</taxon>
        <taxon>Embryophyta</taxon>
        <taxon>Tracheophyta</taxon>
        <taxon>Spermatophyta</taxon>
        <taxon>Magnoliopsida</taxon>
        <taxon>eudicotyledons</taxon>
        <taxon>Gunneridae</taxon>
        <taxon>Pentapetalae</taxon>
        <taxon>rosids</taxon>
        <taxon>Vitales</taxon>
        <taxon>Vitaceae</taxon>
        <taxon>Viteae</taxon>
        <taxon>Vitis</taxon>
    </lineage>
</organism>
<dbReference type="EMBL" id="QGNW01001405">
    <property type="protein sequence ID" value="RVW42444.1"/>
    <property type="molecule type" value="Genomic_DNA"/>
</dbReference>
<accession>A0A438E448</accession>
<proteinExistence type="predicted"/>